<proteinExistence type="predicted"/>
<protein>
    <submittedName>
        <fullName evidence="3">Yheo-like pas domain</fullName>
    </submittedName>
</protein>
<evidence type="ECO:0000259" key="1">
    <source>
        <dbReference type="Pfam" id="PF08348"/>
    </source>
</evidence>
<dbReference type="InterPro" id="IPR039445">
    <property type="entry name" value="DauR-like_HTH"/>
</dbReference>
<dbReference type="PANTHER" id="PTHR35568:SF1">
    <property type="entry name" value="TRANSCRIPTIONAL REGULATOR DAUR"/>
    <property type="match status" value="1"/>
</dbReference>
<dbReference type="InterPro" id="IPR039446">
    <property type="entry name" value="DauR-like"/>
</dbReference>
<dbReference type="AlphaFoldDB" id="A0A0W8E3Y3"/>
<sequence length="208" mass="23189">MDEKRAILNSFIPLVDFLSQVLGSYCEIVLHDVTEAQESIIAISDKNMTGRKKGGTMSPVAQKVLELNQDQNYVINNMEKALQGKDIRSNTYFIKDSGGRMIGMLCVNIDISAPLALRKMLEDLIAFPAALEPSATSSNLEDYVLLIINEALRDSPISPVRMTPDEKKAVIKQLNEKGVFRIKGGVSEVCLHLRISEATLYRYLKDIK</sequence>
<dbReference type="Pfam" id="PF08348">
    <property type="entry name" value="PAS_6"/>
    <property type="match status" value="1"/>
</dbReference>
<feature type="domain" description="Transcriptional regulator DauR-like HTH" evidence="2">
    <location>
        <begin position="147"/>
        <end position="205"/>
    </location>
</feature>
<comment type="caution">
    <text evidence="3">The sequence shown here is derived from an EMBL/GenBank/DDBJ whole genome shotgun (WGS) entry which is preliminary data.</text>
</comment>
<dbReference type="PANTHER" id="PTHR35568">
    <property type="entry name" value="TRANSCRIPTIONAL REGULATOR DAUR"/>
    <property type="match status" value="1"/>
</dbReference>
<organism evidence="3">
    <name type="scientific">hydrocarbon metagenome</name>
    <dbReference type="NCBI Taxonomy" id="938273"/>
    <lineage>
        <taxon>unclassified sequences</taxon>
        <taxon>metagenomes</taxon>
        <taxon>ecological metagenomes</taxon>
    </lineage>
</organism>
<reference evidence="3" key="1">
    <citation type="journal article" date="2015" name="Proc. Natl. Acad. Sci. U.S.A.">
        <title>Networks of energetic and metabolic interactions define dynamics in microbial communities.</title>
        <authorList>
            <person name="Embree M."/>
            <person name="Liu J.K."/>
            <person name="Al-Bassam M.M."/>
            <person name="Zengler K."/>
        </authorList>
    </citation>
    <scope>NUCLEOTIDE SEQUENCE</scope>
</reference>
<name>A0A0W8E3Y3_9ZZZZ</name>
<evidence type="ECO:0000313" key="3">
    <source>
        <dbReference type="EMBL" id="KUG03374.1"/>
    </source>
</evidence>
<gene>
    <name evidence="3" type="ORF">ASZ90_019162</name>
</gene>
<dbReference type="EMBL" id="LNQE01001882">
    <property type="protein sequence ID" value="KUG03374.1"/>
    <property type="molecule type" value="Genomic_DNA"/>
</dbReference>
<dbReference type="Pfam" id="PF13309">
    <property type="entry name" value="HTH_22"/>
    <property type="match status" value="1"/>
</dbReference>
<dbReference type="InterPro" id="IPR013559">
    <property type="entry name" value="YheO"/>
</dbReference>
<evidence type="ECO:0000259" key="2">
    <source>
        <dbReference type="Pfam" id="PF13309"/>
    </source>
</evidence>
<feature type="domain" description="YheO-like" evidence="1">
    <location>
        <begin position="8"/>
        <end position="119"/>
    </location>
</feature>
<accession>A0A0W8E3Y3</accession>